<dbReference type="Pfam" id="PF13581">
    <property type="entry name" value="HATPase_c_2"/>
    <property type="match status" value="1"/>
</dbReference>
<evidence type="ECO:0000313" key="4">
    <source>
        <dbReference type="Proteomes" id="UP000578449"/>
    </source>
</evidence>
<proteinExistence type="predicted"/>
<dbReference type="PANTHER" id="PTHR35526">
    <property type="entry name" value="ANTI-SIGMA-F FACTOR RSBW-RELATED"/>
    <property type="match status" value="1"/>
</dbReference>
<comment type="caution">
    <text evidence="3">The sequence shown here is derived from an EMBL/GenBank/DDBJ whole genome shotgun (WGS) entry which is preliminary data.</text>
</comment>
<dbReference type="AlphaFoldDB" id="A0A840P027"/>
<keyword evidence="1" id="KW-0418">Kinase</keyword>
<dbReference type="Gene3D" id="3.30.565.10">
    <property type="entry name" value="Histidine kinase-like ATPase, C-terminal domain"/>
    <property type="match status" value="1"/>
</dbReference>
<reference evidence="3 4" key="1">
    <citation type="submission" date="2020-08" db="EMBL/GenBank/DDBJ databases">
        <title>Genomic Encyclopedia of Type Strains, Phase IV (KMG-IV): sequencing the most valuable type-strain genomes for metagenomic binning, comparative biology and taxonomic classification.</title>
        <authorList>
            <person name="Goeker M."/>
        </authorList>
    </citation>
    <scope>NUCLEOTIDE SEQUENCE [LARGE SCALE GENOMIC DNA]</scope>
    <source>
        <strain evidence="3 4">DSM 45615</strain>
    </source>
</reference>
<evidence type="ECO:0000259" key="2">
    <source>
        <dbReference type="Pfam" id="PF13581"/>
    </source>
</evidence>
<dbReference type="GO" id="GO:0004674">
    <property type="term" value="F:protein serine/threonine kinase activity"/>
    <property type="evidence" value="ECO:0007669"/>
    <property type="project" value="UniProtKB-KW"/>
</dbReference>
<protein>
    <submittedName>
        <fullName evidence="3">Anti-sigma regulatory factor (Ser/Thr protein kinase)</fullName>
    </submittedName>
</protein>
<feature type="domain" description="Histidine kinase/HSP90-like ATPase" evidence="2">
    <location>
        <begin position="46"/>
        <end position="156"/>
    </location>
</feature>
<keyword evidence="4" id="KW-1185">Reference proteome</keyword>
<keyword evidence="1" id="KW-0808">Transferase</keyword>
<dbReference type="CDD" id="cd16936">
    <property type="entry name" value="HATPase_RsbW-like"/>
    <property type="match status" value="1"/>
</dbReference>
<dbReference type="RefSeq" id="WP_185049220.1">
    <property type="nucleotide sequence ID" value="NZ_BAABIX010000003.1"/>
</dbReference>
<sequence length="161" mass="16802">MPHPQPTAVLQGVEHLPARTAAPPYPSGPTLVSALPGDFTVVSMLPGEVTSAAKARRIVRDHLRVCGDLADDCALIVSELVTNAVLHGGGAVRMRLTAREGWVYAEVGDDGAGLPRRGAGDLDATDGRGLLIVAGLAREWGVVRGPDLRGKTVWFVLGEPG</sequence>
<dbReference type="InterPro" id="IPR050267">
    <property type="entry name" value="Anti-sigma-factor_SerPK"/>
</dbReference>
<organism evidence="3 4">
    <name type="scientific">Thermocatellispora tengchongensis</name>
    <dbReference type="NCBI Taxonomy" id="1073253"/>
    <lineage>
        <taxon>Bacteria</taxon>
        <taxon>Bacillati</taxon>
        <taxon>Actinomycetota</taxon>
        <taxon>Actinomycetes</taxon>
        <taxon>Streptosporangiales</taxon>
        <taxon>Streptosporangiaceae</taxon>
        <taxon>Thermocatellispora</taxon>
    </lineage>
</organism>
<dbReference type="Proteomes" id="UP000578449">
    <property type="component" value="Unassembled WGS sequence"/>
</dbReference>
<dbReference type="InterPro" id="IPR003594">
    <property type="entry name" value="HATPase_dom"/>
</dbReference>
<dbReference type="PANTHER" id="PTHR35526:SF3">
    <property type="entry name" value="ANTI-SIGMA-F FACTOR RSBW"/>
    <property type="match status" value="1"/>
</dbReference>
<name>A0A840P027_9ACTN</name>
<dbReference type="EMBL" id="JACHGN010000004">
    <property type="protein sequence ID" value="MBB5132349.1"/>
    <property type="molecule type" value="Genomic_DNA"/>
</dbReference>
<gene>
    <name evidence="3" type="ORF">HNP84_002065</name>
</gene>
<dbReference type="SUPFAM" id="SSF55874">
    <property type="entry name" value="ATPase domain of HSP90 chaperone/DNA topoisomerase II/histidine kinase"/>
    <property type="match status" value="1"/>
</dbReference>
<dbReference type="InterPro" id="IPR036890">
    <property type="entry name" value="HATPase_C_sf"/>
</dbReference>
<accession>A0A840P027</accession>
<keyword evidence="1" id="KW-0723">Serine/threonine-protein kinase</keyword>
<evidence type="ECO:0000256" key="1">
    <source>
        <dbReference type="ARBA" id="ARBA00022527"/>
    </source>
</evidence>
<evidence type="ECO:0000313" key="3">
    <source>
        <dbReference type="EMBL" id="MBB5132349.1"/>
    </source>
</evidence>